<name>A0A9R1UAG1_9HYME</name>
<dbReference type="GO" id="GO:0005737">
    <property type="term" value="C:cytoplasm"/>
    <property type="evidence" value="ECO:0007669"/>
    <property type="project" value="UniProtKB-SubCell"/>
</dbReference>
<dbReference type="Gene3D" id="1.25.10.10">
    <property type="entry name" value="Leucine-rich Repeat Variant"/>
    <property type="match status" value="1"/>
</dbReference>
<dbReference type="GeneID" id="105273921"/>
<accession>A0A9R1UAG1</accession>
<evidence type="ECO:0000256" key="2">
    <source>
        <dbReference type="ARBA" id="ARBA00022490"/>
    </source>
</evidence>
<evidence type="ECO:0000256" key="1">
    <source>
        <dbReference type="ARBA" id="ARBA00004496"/>
    </source>
</evidence>
<dbReference type="InterPro" id="IPR038904">
    <property type="entry name" value="BRAT1"/>
</dbReference>
<dbReference type="Pfam" id="PF02985">
    <property type="entry name" value="HEAT"/>
    <property type="match status" value="1"/>
</dbReference>
<comment type="subcellular location">
    <subcellularLocation>
        <location evidence="1">Cytoplasm</location>
    </subcellularLocation>
</comment>
<dbReference type="KEGG" id="fas:105273921"/>
<evidence type="ECO:0000313" key="6">
    <source>
        <dbReference type="RefSeq" id="XP_011314951.1"/>
    </source>
</evidence>
<proteinExistence type="inferred from homology"/>
<evidence type="ECO:0000313" key="5">
    <source>
        <dbReference type="Proteomes" id="UP000694866"/>
    </source>
</evidence>
<gene>
    <name evidence="6" type="primary">LOC105273921</name>
</gene>
<evidence type="ECO:0000256" key="4">
    <source>
        <dbReference type="ARBA" id="ARBA00061308"/>
    </source>
</evidence>
<dbReference type="SUPFAM" id="SSF48371">
    <property type="entry name" value="ARM repeat"/>
    <property type="match status" value="1"/>
</dbReference>
<keyword evidence="5" id="KW-1185">Reference proteome</keyword>
<dbReference type="InterPro" id="IPR000357">
    <property type="entry name" value="HEAT"/>
</dbReference>
<dbReference type="InterPro" id="IPR016024">
    <property type="entry name" value="ARM-type_fold"/>
</dbReference>
<dbReference type="InterPro" id="IPR011989">
    <property type="entry name" value="ARM-like"/>
</dbReference>
<sequence>MTPQTDNDKLSKVLSLFLLPNYNVVSTTYLDLLLTHIANQQKCEQEDNIRRTLLKKWVIEAVEVWNNAGVKPCQAVTVFTIKLVGLISQDENDFDCLESASVFEKLSALFQFQKDDLSASIKMAYTSMLSDIISHNIGRRWVITKSLWKDIVKFAQLNHTMYVTRESHRFIYTILNKESQNKEFCKDVILTVSDPLIKYSGFSQVHAALEELYMDQNALLCTTLDLITSIIENTMFTSLENDITDRIEALVDLDNRLRALTEACISTKFLKHILKLWVFLSFQIVKGGARMDGPLVDCETWKKFSDRYCYIQTLLIGKKYILELVGLQKMTLLYWKKLNDIKEIKSSSEHQLEYQSMALMITPLGTTMRYNNMKHEFFKMFVDKLFDVTWQPVQRLVYLVRDVMLKENLPVEQICKSSIEMILETINVIERGVAVIAFQSMCYALKNYIPKENNCEAWEMPNTHSSHDLPNENRRKPPPNSLFNGDPVVDNPMLLSTLLHGLAVLTQKFQFKWQDCVETICLFSLAQEILNHTGTLPCLCVKALQICKLAIQNFMPPNLALLVECDSHMSGIGQTLFKRLHDPNWEVRDSVLEVLITIAEISEAKYPAFQEFLLANDFLPVITDVALMDGESYVRASAVKFISTTIRINKLWDDSLSKMDLPDKFINLFKNESEAIVRREAVDLIKELYVYRKWSKPTIDLMSAAMAEAAVLDLHWEVKVNALNFWKHFIKSHFTDQGMLDGSFPNVTFSKEHRKIVQLNDCEIKRRLNKALDDVAKQRCLGVLLVTLKDDSDFEVSRSAADIIKKLQIYILKYKLNDPIIENNRAPKDSAIIDSSYIKPQIQSSRSSTNSSPEKLADIIDEIVNENDAELLTSIYQSSMRMDTDADLTKKTTLQSLSQVTRENFLNVVVSMDVDKYIQEKQQWLKNYTVCFDSVLEDILTVYEQDGMNSMDCY</sequence>
<dbReference type="GO" id="GO:0008283">
    <property type="term" value="P:cell population proliferation"/>
    <property type="evidence" value="ECO:0007669"/>
    <property type="project" value="InterPro"/>
</dbReference>
<dbReference type="Proteomes" id="UP000694866">
    <property type="component" value="Unplaced"/>
</dbReference>
<organism evidence="5 6">
    <name type="scientific">Fopius arisanus</name>
    <dbReference type="NCBI Taxonomy" id="64838"/>
    <lineage>
        <taxon>Eukaryota</taxon>
        <taxon>Metazoa</taxon>
        <taxon>Ecdysozoa</taxon>
        <taxon>Arthropoda</taxon>
        <taxon>Hexapoda</taxon>
        <taxon>Insecta</taxon>
        <taxon>Pterygota</taxon>
        <taxon>Neoptera</taxon>
        <taxon>Endopterygota</taxon>
        <taxon>Hymenoptera</taxon>
        <taxon>Apocrita</taxon>
        <taxon>Ichneumonoidea</taxon>
        <taxon>Braconidae</taxon>
        <taxon>Opiinae</taxon>
        <taxon>Fopius</taxon>
    </lineage>
</organism>
<dbReference type="OrthoDB" id="10057956at2759"/>
<dbReference type="RefSeq" id="XP_011314951.1">
    <property type="nucleotide sequence ID" value="XM_011316649.1"/>
</dbReference>
<keyword evidence="3" id="KW-0677">Repeat</keyword>
<dbReference type="PANTHER" id="PTHR21331:SF2">
    <property type="entry name" value="BRCA1-ASSOCIATED ATM ACTIVATOR 1"/>
    <property type="match status" value="1"/>
</dbReference>
<evidence type="ECO:0000256" key="3">
    <source>
        <dbReference type="ARBA" id="ARBA00022737"/>
    </source>
</evidence>
<dbReference type="AlphaFoldDB" id="A0A9R1UAG1"/>
<comment type="similarity">
    <text evidence="4">Belongs to the BRAT1 family.</text>
</comment>
<evidence type="ECO:0008006" key="7">
    <source>
        <dbReference type="Google" id="ProtNLM"/>
    </source>
</evidence>
<dbReference type="GO" id="GO:0005634">
    <property type="term" value="C:nucleus"/>
    <property type="evidence" value="ECO:0007669"/>
    <property type="project" value="TreeGrafter"/>
</dbReference>
<keyword evidence="2" id="KW-0963">Cytoplasm</keyword>
<protein>
    <recommendedName>
        <fullName evidence="7">BRCA1-associated ATM activator 1</fullName>
    </recommendedName>
</protein>
<reference evidence="6" key="1">
    <citation type="submission" date="2025-08" db="UniProtKB">
        <authorList>
            <consortium name="RefSeq"/>
        </authorList>
    </citation>
    <scope>IDENTIFICATION</scope>
    <source>
        <strain evidence="6">USDA-PBARC FA_bdor</strain>
        <tissue evidence="6">Whole organism</tissue>
    </source>
</reference>
<dbReference type="PANTHER" id="PTHR21331">
    <property type="entry name" value="BRCA1-ASSOCIATED ATM ACTIVATOR 1"/>
    <property type="match status" value="1"/>
</dbReference>
<dbReference type="GO" id="GO:0006974">
    <property type="term" value="P:DNA damage response"/>
    <property type="evidence" value="ECO:0007669"/>
    <property type="project" value="InterPro"/>
</dbReference>